<organism evidence="2 3">
    <name type="scientific">Williamsia herbipolensis</name>
    <dbReference type="NCBI Taxonomy" id="1603258"/>
    <lineage>
        <taxon>Bacteria</taxon>
        <taxon>Bacillati</taxon>
        <taxon>Actinomycetota</taxon>
        <taxon>Actinomycetes</taxon>
        <taxon>Mycobacteriales</taxon>
        <taxon>Nocardiaceae</taxon>
        <taxon>Williamsia</taxon>
    </lineage>
</organism>
<dbReference type="EMBL" id="CP108021">
    <property type="protein sequence ID" value="WUM19791.1"/>
    <property type="molecule type" value="Genomic_DNA"/>
</dbReference>
<keyword evidence="3" id="KW-1185">Reference proteome</keyword>
<proteinExistence type="predicted"/>
<dbReference type="RefSeq" id="WP_156377983.1">
    <property type="nucleotide sequence ID" value="NZ_CP108021.1"/>
</dbReference>
<dbReference type="Proteomes" id="UP001432128">
    <property type="component" value="Chromosome"/>
</dbReference>
<evidence type="ECO:0000313" key="3">
    <source>
        <dbReference type="Proteomes" id="UP001432128"/>
    </source>
</evidence>
<dbReference type="KEGG" id="whr:OG579_19175"/>
<gene>
    <name evidence="2" type="ORF">OG579_19175</name>
</gene>
<reference evidence="2 3" key="1">
    <citation type="submission" date="2022-10" db="EMBL/GenBank/DDBJ databases">
        <title>The complete genomes of actinobacterial strains from the NBC collection.</title>
        <authorList>
            <person name="Joergensen T.S."/>
            <person name="Alvarez Arevalo M."/>
            <person name="Sterndorff E.B."/>
            <person name="Faurdal D."/>
            <person name="Vuksanovic O."/>
            <person name="Mourched A.-S."/>
            <person name="Charusanti P."/>
            <person name="Shaw S."/>
            <person name="Blin K."/>
            <person name="Weber T."/>
        </authorList>
    </citation>
    <scope>NUCLEOTIDE SEQUENCE [LARGE SCALE GENOMIC DNA]</scope>
    <source>
        <strain evidence="2 3">NBC_00319</strain>
    </source>
</reference>
<feature type="region of interest" description="Disordered" evidence="1">
    <location>
        <begin position="1"/>
        <end position="22"/>
    </location>
</feature>
<accession>A0AAU4K183</accession>
<protein>
    <submittedName>
        <fullName evidence="2">Uncharacterized protein</fullName>
    </submittedName>
</protein>
<evidence type="ECO:0000313" key="2">
    <source>
        <dbReference type="EMBL" id="WUM19791.1"/>
    </source>
</evidence>
<evidence type="ECO:0000256" key="1">
    <source>
        <dbReference type="SAM" id="MobiDB-lite"/>
    </source>
</evidence>
<sequence length="58" mass="6174">MTVTSTETGGPDRSAVDAPYDGSDEATTEYVVRLRDALAALYDDPLSLEAGRIVSKLL</sequence>
<name>A0AAU4K183_9NOCA</name>
<dbReference type="AlphaFoldDB" id="A0AAU4K183"/>